<name>A0A6J4LVJ7_9ACTN</name>
<dbReference type="InterPro" id="IPR046335">
    <property type="entry name" value="LacI/GalR-like_sensor"/>
</dbReference>
<gene>
    <name evidence="5" type="ORF">AVDCRST_MAG36-1446</name>
</gene>
<dbReference type="InterPro" id="IPR006162">
    <property type="entry name" value="Ppantetheine_attach_site"/>
</dbReference>
<dbReference type="EMBL" id="CADCUH010000090">
    <property type="protein sequence ID" value="CAA9342001.1"/>
    <property type="molecule type" value="Genomic_DNA"/>
</dbReference>
<dbReference type="Gene3D" id="3.40.50.2300">
    <property type="match status" value="2"/>
</dbReference>
<dbReference type="CDD" id="cd01392">
    <property type="entry name" value="HTH_LacI"/>
    <property type="match status" value="1"/>
</dbReference>
<evidence type="ECO:0000256" key="2">
    <source>
        <dbReference type="ARBA" id="ARBA00023125"/>
    </source>
</evidence>
<dbReference type="GO" id="GO:0003700">
    <property type="term" value="F:DNA-binding transcription factor activity"/>
    <property type="evidence" value="ECO:0007669"/>
    <property type="project" value="TreeGrafter"/>
</dbReference>
<dbReference type="PROSITE" id="PS00356">
    <property type="entry name" value="HTH_LACI_1"/>
    <property type="match status" value="1"/>
</dbReference>
<organism evidence="5">
    <name type="scientific">uncultured Nocardioidaceae bacterium</name>
    <dbReference type="NCBI Taxonomy" id="253824"/>
    <lineage>
        <taxon>Bacteria</taxon>
        <taxon>Bacillati</taxon>
        <taxon>Actinomycetota</taxon>
        <taxon>Actinomycetes</taxon>
        <taxon>Propionibacteriales</taxon>
        <taxon>Nocardioidaceae</taxon>
        <taxon>environmental samples</taxon>
    </lineage>
</organism>
<evidence type="ECO:0000259" key="4">
    <source>
        <dbReference type="PROSITE" id="PS50932"/>
    </source>
</evidence>
<keyword evidence="3" id="KW-0804">Transcription</keyword>
<evidence type="ECO:0000256" key="3">
    <source>
        <dbReference type="ARBA" id="ARBA00023163"/>
    </source>
</evidence>
<dbReference type="PANTHER" id="PTHR30146">
    <property type="entry name" value="LACI-RELATED TRANSCRIPTIONAL REPRESSOR"/>
    <property type="match status" value="1"/>
</dbReference>
<sequence length="336" mass="35875">MTIRDVAVQAGVSVATVSKVINDRYGVSSATSSRVQTVIDELGYESSIVARSLRNARTNVVGVLVADIEPFSAELIKGAARALRGTGYELVVYSAGGKSPDHVGWEHRALSRLGGTLIDGALLVTPTVVTPSSGAPVVAVDPHTGSDEVPTVDADNRHGAQLATQHLLDLGHRRIGFVGGRADLESARLRELGYRETLERAGLVVDRDLVRTGSYQADRSRAAADELLSLPDPPTALFAANDLSAIAVMEQAAQRGLRVPDDLSVVGFDDVPESAMTRPGLTTVHQPIQAMGERAVHVLLRLLEGRAPDAVHETLPTHLVERRSCAPPRRRPEPTR</sequence>
<dbReference type="Pfam" id="PF13377">
    <property type="entry name" value="Peripla_BP_3"/>
    <property type="match status" value="1"/>
</dbReference>
<evidence type="ECO:0000256" key="1">
    <source>
        <dbReference type="ARBA" id="ARBA00023015"/>
    </source>
</evidence>
<keyword evidence="1" id="KW-0805">Transcription regulation</keyword>
<dbReference type="InterPro" id="IPR028082">
    <property type="entry name" value="Peripla_BP_I"/>
</dbReference>
<dbReference type="PANTHER" id="PTHR30146:SF153">
    <property type="entry name" value="LACTOSE OPERON REPRESSOR"/>
    <property type="match status" value="1"/>
</dbReference>
<evidence type="ECO:0000313" key="5">
    <source>
        <dbReference type="EMBL" id="CAA9342001.1"/>
    </source>
</evidence>
<dbReference type="PROSITE" id="PS50932">
    <property type="entry name" value="HTH_LACI_2"/>
    <property type="match status" value="1"/>
</dbReference>
<protein>
    <submittedName>
        <fullName evidence="5">Transcriptional regulator, LacI family</fullName>
    </submittedName>
</protein>
<keyword evidence="2" id="KW-0238">DNA-binding</keyword>
<dbReference type="InterPro" id="IPR000843">
    <property type="entry name" value="HTH_LacI"/>
</dbReference>
<dbReference type="SUPFAM" id="SSF53822">
    <property type="entry name" value="Periplasmic binding protein-like I"/>
    <property type="match status" value="1"/>
</dbReference>
<dbReference type="CDD" id="cd06267">
    <property type="entry name" value="PBP1_LacI_sugar_binding-like"/>
    <property type="match status" value="1"/>
</dbReference>
<dbReference type="SMART" id="SM00354">
    <property type="entry name" value="HTH_LACI"/>
    <property type="match status" value="1"/>
</dbReference>
<accession>A0A6J4LVJ7</accession>
<dbReference type="SUPFAM" id="SSF47413">
    <property type="entry name" value="lambda repressor-like DNA-binding domains"/>
    <property type="match status" value="1"/>
</dbReference>
<dbReference type="InterPro" id="IPR010982">
    <property type="entry name" value="Lambda_DNA-bd_dom_sf"/>
</dbReference>
<dbReference type="Gene3D" id="1.10.260.40">
    <property type="entry name" value="lambda repressor-like DNA-binding domains"/>
    <property type="match status" value="1"/>
</dbReference>
<feature type="domain" description="HTH lacI-type" evidence="4">
    <location>
        <begin position="1"/>
        <end position="55"/>
    </location>
</feature>
<dbReference type="Pfam" id="PF00356">
    <property type="entry name" value="LacI"/>
    <property type="match status" value="1"/>
</dbReference>
<reference evidence="5" key="1">
    <citation type="submission" date="2020-02" db="EMBL/GenBank/DDBJ databases">
        <authorList>
            <person name="Meier V. D."/>
        </authorList>
    </citation>
    <scope>NUCLEOTIDE SEQUENCE</scope>
    <source>
        <strain evidence="5">AVDCRST_MAG36</strain>
    </source>
</reference>
<dbReference type="GO" id="GO:0000976">
    <property type="term" value="F:transcription cis-regulatory region binding"/>
    <property type="evidence" value="ECO:0007669"/>
    <property type="project" value="TreeGrafter"/>
</dbReference>
<dbReference type="AlphaFoldDB" id="A0A6J4LVJ7"/>
<proteinExistence type="predicted"/>
<dbReference type="PROSITE" id="PS00012">
    <property type="entry name" value="PHOSPHOPANTETHEINE"/>
    <property type="match status" value="1"/>
</dbReference>
<dbReference type="PRINTS" id="PR00036">
    <property type="entry name" value="HTHLACI"/>
</dbReference>